<dbReference type="InterPro" id="IPR008983">
    <property type="entry name" value="Tumour_necrosis_fac-like_dom"/>
</dbReference>
<dbReference type="Ensembl" id="ENSATET00000009296.2">
    <property type="protein sequence ID" value="ENSATEP00000009137.1"/>
    <property type="gene ID" value="ENSATEG00000006426.2"/>
</dbReference>
<comment type="similarity">
    <text evidence="1">Belongs to the tumor necrosis factor family.</text>
</comment>
<dbReference type="OrthoDB" id="8667946at2759"/>
<evidence type="ECO:0000256" key="2">
    <source>
        <dbReference type="SAM" id="Phobius"/>
    </source>
</evidence>
<reference evidence="4" key="2">
    <citation type="submission" date="2025-08" db="UniProtKB">
        <authorList>
            <consortium name="Ensembl"/>
        </authorList>
    </citation>
    <scope>IDENTIFICATION</scope>
</reference>
<feature type="domain" description="THD" evidence="3">
    <location>
        <begin position="67"/>
        <end position="191"/>
    </location>
</feature>
<dbReference type="GeneTree" id="ENSGT00940000171828"/>
<proteinExistence type="inferred from homology"/>
<protein>
    <recommendedName>
        <fullName evidence="3">THD domain-containing protein</fullName>
    </recommendedName>
</protein>
<evidence type="ECO:0000313" key="4">
    <source>
        <dbReference type="Ensembl" id="ENSATEP00000009137.1"/>
    </source>
</evidence>
<keyword evidence="5" id="KW-1185">Reference proteome</keyword>
<dbReference type="GO" id="GO:0005164">
    <property type="term" value="F:tumor necrosis factor receptor binding"/>
    <property type="evidence" value="ECO:0007669"/>
    <property type="project" value="InterPro"/>
</dbReference>
<feature type="transmembrane region" description="Helical" evidence="2">
    <location>
        <begin position="12"/>
        <end position="35"/>
    </location>
</feature>
<dbReference type="Proteomes" id="UP000265040">
    <property type="component" value="Chromosome 16"/>
</dbReference>
<dbReference type="GO" id="GO:0016020">
    <property type="term" value="C:membrane"/>
    <property type="evidence" value="ECO:0007669"/>
    <property type="project" value="InterPro"/>
</dbReference>
<keyword evidence="2" id="KW-0812">Transmembrane</keyword>
<reference evidence="4" key="3">
    <citation type="submission" date="2025-09" db="UniProtKB">
        <authorList>
            <consortium name="Ensembl"/>
        </authorList>
    </citation>
    <scope>IDENTIFICATION</scope>
</reference>
<keyword evidence="2" id="KW-1133">Transmembrane helix</keyword>
<dbReference type="OMA" id="TFWGAFQ"/>
<dbReference type="InterPro" id="IPR006052">
    <property type="entry name" value="TNF_dom"/>
</dbReference>
<accession>A0A3Q1HK29</accession>
<dbReference type="GO" id="GO:0006955">
    <property type="term" value="P:immune response"/>
    <property type="evidence" value="ECO:0007669"/>
    <property type="project" value="InterPro"/>
</dbReference>
<dbReference type="SUPFAM" id="SSF49842">
    <property type="entry name" value="TNF-like"/>
    <property type="match status" value="1"/>
</dbReference>
<sequence length="192" mass="21512">MEFQSRSSHKYLVLQVWCGLLTVTMVVMAAFLASIKSKSTELDLMPCLSIAVNTFITPLKSVGDCVILKKFVLSPVATTNDSWEVTHKCTQSSLILHNNSVLCKEESIYFIYAHVTFAIQQHLKTNKKVTLKKGERPGKRMRILAEGIFPKTKEGSVWVGKIVKLTNEDSISLDITGDCLKDSTFWGAFQLH</sequence>
<evidence type="ECO:0000256" key="1">
    <source>
        <dbReference type="ARBA" id="ARBA00008670"/>
    </source>
</evidence>
<dbReference type="AlphaFoldDB" id="A0A3Q1HK29"/>
<dbReference type="PROSITE" id="PS50049">
    <property type="entry name" value="THD_2"/>
    <property type="match status" value="1"/>
</dbReference>
<name>A0A3Q1HK29_ANATE</name>
<reference evidence="4" key="1">
    <citation type="submission" date="2021-04" db="EMBL/GenBank/DDBJ databases">
        <authorList>
            <consortium name="Wellcome Sanger Institute Data Sharing"/>
        </authorList>
    </citation>
    <scope>NUCLEOTIDE SEQUENCE [LARGE SCALE GENOMIC DNA]</scope>
</reference>
<dbReference type="Gene3D" id="2.60.120.40">
    <property type="match status" value="1"/>
</dbReference>
<dbReference type="InParanoid" id="A0A3Q1HK29"/>
<evidence type="ECO:0000259" key="3">
    <source>
        <dbReference type="PROSITE" id="PS50049"/>
    </source>
</evidence>
<organism evidence="4 5">
    <name type="scientific">Anabas testudineus</name>
    <name type="common">Climbing perch</name>
    <name type="synonym">Anthias testudineus</name>
    <dbReference type="NCBI Taxonomy" id="64144"/>
    <lineage>
        <taxon>Eukaryota</taxon>
        <taxon>Metazoa</taxon>
        <taxon>Chordata</taxon>
        <taxon>Craniata</taxon>
        <taxon>Vertebrata</taxon>
        <taxon>Euteleostomi</taxon>
        <taxon>Actinopterygii</taxon>
        <taxon>Neopterygii</taxon>
        <taxon>Teleostei</taxon>
        <taxon>Neoteleostei</taxon>
        <taxon>Acanthomorphata</taxon>
        <taxon>Anabantaria</taxon>
        <taxon>Anabantiformes</taxon>
        <taxon>Anabantoidei</taxon>
        <taxon>Anabantidae</taxon>
        <taxon>Anabas</taxon>
    </lineage>
</organism>
<evidence type="ECO:0000313" key="5">
    <source>
        <dbReference type="Proteomes" id="UP000265040"/>
    </source>
</evidence>
<keyword evidence="2" id="KW-0472">Membrane</keyword>